<dbReference type="AlphaFoldDB" id="A0A6P4B899"/>
<organism evidence="1 2">
    <name type="scientific">Ziziphus jujuba</name>
    <name type="common">Chinese jujube</name>
    <name type="synonym">Ziziphus sativa</name>
    <dbReference type="NCBI Taxonomy" id="326968"/>
    <lineage>
        <taxon>Eukaryota</taxon>
        <taxon>Viridiplantae</taxon>
        <taxon>Streptophyta</taxon>
        <taxon>Embryophyta</taxon>
        <taxon>Tracheophyta</taxon>
        <taxon>Spermatophyta</taxon>
        <taxon>Magnoliopsida</taxon>
        <taxon>eudicotyledons</taxon>
        <taxon>Gunneridae</taxon>
        <taxon>Pentapetalae</taxon>
        <taxon>rosids</taxon>
        <taxon>fabids</taxon>
        <taxon>Rosales</taxon>
        <taxon>Rhamnaceae</taxon>
        <taxon>Paliureae</taxon>
        <taxon>Ziziphus</taxon>
    </lineage>
</organism>
<keyword evidence="1" id="KW-1185">Reference proteome</keyword>
<dbReference type="InParanoid" id="A0A6P4B899"/>
<protein>
    <submittedName>
        <fullName evidence="2">Uncharacterized protein LOC107428915</fullName>
    </submittedName>
</protein>
<evidence type="ECO:0000313" key="1">
    <source>
        <dbReference type="Proteomes" id="UP001652623"/>
    </source>
</evidence>
<dbReference type="KEGG" id="zju:107428915"/>
<evidence type="ECO:0000313" key="2">
    <source>
        <dbReference type="RefSeq" id="XP_015895001.2"/>
    </source>
</evidence>
<accession>A0A6P4B899</accession>
<dbReference type="Proteomes" id="UP001652623">
    <property type="component" value="Chromosome 12"/>
</dbReference>
<reference evidence="2" key="1">
    <citation type="submission" date="2025-08" db="UniProtKB">
        <authorList>
            <consortium name="RefSeq"/>
        </authorList>
    </citation>
    <scope>IDENTIFICATION</scope>
    <source>
        <tissue evidence="2">Seedling</tissue>
    </source>
</reference>
<dbReference type="Pfam" id="PF14223">
    <property type="entry name" value="Retrotran_gag_2"/>
    <property type="match status" value="1"/>
</dbReference>
<dbReference type="GeneID" id="107428915"/>
<sequence length="171" mass="19715">MSFFNPLATILSQKPLDENNYDLWKTNLYIVLNFERIKFITATPKPHEPVANASEETKKQFVDWQWANMIACYYILANIAEHLQKQLDNLECVLEIVQTLDEMFAKSNSTTRQAAIRALMNSRMIAGNVQDNCLKIMAHISTAKMMEAKLEQEMKIDIILESLRIDLVCSK</sequence>
<proteinExistence type="predicted"/>
<name>A0A6P4B899_ZIZJJ</name>
<dbReference type="RefSeq" id="XP_015895001.2">
    <property type="nucleotide sequence ID" value="XM_016039515.2"/>
</dbReference>
<gene>
    <name evidence="2" type="primary">LOC107428915</name>
</gene>